<evidence type="ECO:0000256" key="2">
    <source>
        <dbReference type="ARBA" id="ARBA00022525"/>
    </source>
</evidence>
<name>A0A0R1ZQA6_9LACO</name>
<feature type="domain" description="Gram-positive cocci surface proteins LPxTG" evidence="6">
    <location>
        <begin position="49"/>
        <end position="81"/>
    </location>
</feature>
<keyword evidence="4" id="KW-0572">Peptidoglycan-anchor</keyword>
<dbReference type="InterPro" id="IPR019931">
    <property type="entry name" value="LPXTG_anchor"/>
</dbReference>
<organism evidence="7 8">
    <name type="scientific">Lacticaseibacillus sharpeae JCM 1186 = DSM 20505</name>
    <dbReference type="NCBI Taxonomy" id="1291052"/>
    <lineage>
        <taxon>Bacteria</taxon>
        <taxon>Bacillati</taxon>
        <taxon>Bacillota</taxon>
        <taxon>Bacilli</taxon>
        <taxon>Lactobacillales</taxon>
        <taxon>Lactobacillaceae</taxon>
        <taxon>Lacticaseibacillus</taxon>
    </lineage>
</organism>
<proteinExistence type="predicted"/>
<comment type="caution">
    <text evidence="7">The sequence shown here is derived from an EMBL/GenBank/DDBJ whole genome shotgun (WGS) entry which is preliminary data.</text>
</comment>
<evidence type="ECO:0000256" key="1">
    <source>
        <dbReference type="ARBA" id="ARBA00022512"/>
    </source>
</evidence>
<accession>A0A0R1ZQA6</accession>
<dbReference type="EMBL" id="AYYO01000022">
    <property type="protein sequence ID" value="KRM55396.1"/>
    <property type="molecule type" value="Genomic_DNA"/>
</dbReference>
<keyword evidence="8" id="KW-1185">Reference proteome</keyword>
<protein>
    <recommendedName>
        <fullName evidence="6">Gram-positive cocci surface proteins LPxTG domain-containing protein</fullName>
    </recommendedName>
</protein>
<evidence type="ECO:0000259" key="6">
    <source>
        <dbReference type="Pfam" id="PF00746"/>
    </source>
</evidence>
<dbReference type="Pfam" id="PF00746">
    <property type="entry name" value="Gram_pos_anchor"/>
    <property type="match status" value="1"/>
</dbReference>
<gene>
    <name evidence="7" type="ORF">FC18_GL001289</name>
</gene>
<dbReference type="AlphaFoldDB" id="A0A0R1ZQA6"/>
<sequence>MANLIIKSAYKIDPKINNIDGLKVPVATEDENGNAGDGYTVTDTPEGILPHTGGAGIIAIVVAGLAIVTVGVIAYNRRRANA</sequence>
<evidence type="ECO:0000256" key="4">
    <source>
        <dbReference type="ARBA" id="ARBA00023088"/>
    </source>
</evidence>
<reference evidence="7 8" key="1">
    <citation type="journal article" date="2015" name="Genome Announc.">
        <title>Expanding the biotechnology potential of lactobacilli through comparative genomics of 213 strains and associated genera.</title>
        <authorList>
            <person name="Sun Z."/>
            <person name="Harris H.M."/>
            <person name="McCann A."/>
            <person name="Guo C."/>
            <person name="Argimon S."/>
            <person name="Zhang W."/>
            <person name="Yang X."/>
            <person name="Jeffery I.B."/>
            <person name="Cooney J.C."/>
            <person name="Kagawa T.F."/>
            <person name="Liu W."/>
            <person name="Song Y."/>
            <person name="Salvetti E."/>
            <person name="Wrobel A."/>
            <person name="Rasinkangas P."/>
            <person name="Parkhill J."/>
            <person name="Rea M.C."/>
            <person name="O'Sullivan O."/>
            <person name="Ritari J."/>
            <person name="Douillard F.P."/>
            <person name="Paul Ross R."/>
            <person name="Yang R."/>
            <person name="Briner A.E."/>
            <person name="Felis G.E."/>
            <person name="de Vos W.M."/>
            <person name="Barrangou R."/>
            <person name="Klaenhammer T.R."/>
            <person name="Caufield P.W."/>
            <person name="Cui Y."/>
            <person name="Zhang H."/>
            <person name="O'Toole P.W."/>
        </authorList>
    </citation>
    <scope>NUCLEOTIDE SEQUENCE [LARGE SCALE GENOMIC DNA]</scope>
    <source>
        <strain evidence="7 8">DSM 20505</strain>
    </source>
</reference>
<keyword evidence="3" id="KW-0732">Signal</keyword>
<dbReference type="Proteomes" id="UP000051679">
    <property type="component" value="Unassembled WGS sequence"/>
</dbReference>
<dbReference type="PATRIC" id="fig|1291052.5.peg.1306"/>
<keyword evidence="5" id="KW-0812">Transmembrane</keyword>
<keyword evidence="1" id="KW-0134">Cell wall</keyword>
<evidence type="ECO:0000313" key="8">
    <source>
        <dbReference type="Proteomes" id="UP000051679"/>
    </source>
</evidence>
<keyword evidence="2" id="KW-0964">Secreted</keyword>
<keyword evidence="5" id="KW-0472">Membrane</keyword>
<evidence type="ECO:0000313" key="7">
    <source>
        <dbReference type="EMBL" id="KRM55396.1"/>
    </source>
</evidence>
<feature type="transmembrane region" description="Helical" evidence="5">
    <location>
        <begin position="55"/>
        <end position="75"/>
    </location>
</feature>
<evidence type="ECO:0000256" key="3">
    <source>
        <dbReference type="ARBA" id="ARBA00022729"/>
    </source>
</evidence>
<evidence type="ECO:0000256" key="5">
    <source>
        <dbReference type="SAM" id="Phobius"/>
    </source>
</evidence>
<dbReference type="NCBIfam" id="TIGR01167">
    <property type="entry name" value="LPXTG_anchor"/>
    <property type="match status" value="1"/>
</dbReference>
<keyword evidence="5" id="KW-1133">Transmembrane helix</keyword>